<name>A0A238JSU1_9RHOB</name>
<organism evidence="2 3">
    <name type="scientific">Maliponia aquimaris</name>
    <dbReference type="NCBI Taxonomy" id="1673631"/>
    <lineage>
        <taxon>Bacteria</taxon>
        <taxon>Pseudomonadati</taxon>
        <taxon>Pseudomonadota</taxon>
        <taxon>Alphaproteobacteria</taxon>
        <taxon>Rhodobacterales</taxon>
        <taxon>Paracoccaceae</taxon>
        <taxon>Maliponia</taxon>
    </lineage>
</organism>
<dbReference type="Pfam" id="PF01323">
    <property type="entry name" value="DSBA"/>
    <property type="match status" value="1"/>
</dbReference>
<dbReference type="Gene3D" id="3.40.30.10">
    <property type="entry name" value="Glutaredoxin"/>
    <property type="match status" value="1"/>
</dbReference>
<feature type="domain" description="DSBA-like thioredoxin" evidence="1">
    <location>
        <begin position="103"/>
        <end position="237"/>
    </location>
</feature>
<gene>
    <name evidence="2" type="ORF">MAA8898_00507</name>
</gene>
<protein>
    <submittedName>
        <fullName evidence="2">DSBA-like thioredoxin domain protein</fullName>
    </submittedName>
</protein>
<dbReference type="GO" id="GO:0016491">
    <property type="term" value="F:oxidoreductase activity"/>
    <property type="evidence" value="ECO:0007669"/>
    <property type="project" value="InterPro"/>
</dbReference>
<sequence length="254" mass="27291">MKRDAQEHAGATRRGLLKLGVLLALVSGSAGVSALLRRRNATALDSFEPVPDAPGFLRSASAQVTRGNPVLLGLETEPGPGPLSTGLCDALFRADRRPDQTAIAYFTDARCAICRVMSPLMTELDARPDIAMRWHELPLLGPMSEQAARAALAAGQQDAYAFFQKRLAETPVLATPEFLRDLSRQAGIDAERLLQDMHGPAVDRQLRDTASLARRFGFLGTPALVVGSVAVLGRVDRAGMDRLIQLARSRPAAC</sequence>
<dbReference type="Proteomes" id="UP000207598">
    <property type="component" value="Unassembled WGS sequence"/>
</dbReference>
<dbReference type="InterPro" id="IPR036249">
    <property type="entry name" value="Thioredoxin-like_sf"/>
</dbReference>
<dbReference type="InterPro" id="IPR006311">
    <property type="entry name" value="TAT_signal"/>
</dbReference>
<dbReference type="PROSITE" id="PS51318">
    <property type="entry name" value="TAT"/>
    <property type="match status" value="1"/>
</dbReference>
<dbReference type="InterPro" id="IPR001853">
    <property type="entry name" value="DSBA-like_thioredoxin_dom"/>
</dbReference>
<keyword evidence="3" id="KW-1185">Reference proteome</keyword>
<evidence type="ECO:0000313" key="2">
    <source>
        <dbReference type="EMBL" id="SMX33645.1"/>
    </source>
</evidence>
<evidence type="ECO:0000259" key="1">
    <source>
        <dbReference type="Pfam" id="PF01323"/>
    </source>
</evidence>
<dbReference type="SUPFAM" id="SSF52833">
    <property type="entry name" value="Thioredoxin-like"/>
    <property type="match status" value="1"/>
</dbReference>
<dbReference type="EMBL" id="FXYF01000001">
    <property type="protein sequence ID" value="SMX33645.1"/>
    <property type="molecule type" value="Genomic_DNA"/>
</dbReference>
<reference evidence="2 3" key="1">
    <citation type="submission" date="2017-05" db="EMBL/GenBank/DDBJ databases">
        <authorList>
            <person name="Song R."/>
            <person name="Chenine A.L."/>
            <person name="Ruprecht R.M."/>
        </authorList>
    </citation>
    <scope>NUCLEOTIDE SEQUENCE [LARGE SCALE GENOMIC DNA]</scope>
    <source>
        <strain evidence="2 3">CECT 8898</strain>
    </source>
</reference>
<evidence type="ECO:0000313" key="3">
    <source>
        <dbReference type="Proteomes" id="UP000207598"/>
    </source>
</evidence>
<dbReference type="OrthoDB" id="9780147at2"/>
<dbReference type="AlphaFoldDB" id="A0A238JSU1"/>
<proteinExistence type="predicted"/>
<dbReference type="RefSeq" id="WP_094019370.1">
    <property type="nucleotide sequence ID" value="NZ_FXYF01000001.1"/>
</dbReference>
<accession>A0A238JSU1</accession>